<dbReference type="InterPro" id="IPR002591">
    <property type="entry name" value="Phosphodiest/P_Trfase"/>
</dbReference>
<dbReference type="Proteomes" id="UP000291072">
    <property type="component" value="Unassembled WGS sequence"/>
</dbReference>
<gene>
    <name evidence="2" type="ORF">C4B25_00980</name>
</gene>
<comment type="caution">
    <text evidence="2">The sequence shown here is derived from an EMBL/GenBank/DDBJ whole genome shotgun (WGS) entry which is preliminary data.</text>
</comment>
<evidence type="ECO:0008006" key="4">
    <source>
        <dbReference type="Google" id="ProtNLM"/>
    </source>
</evidence>
<evidence type="ECO:0000313" key="2">
    <source>
        <dbReference type="EMBL" id="TCG11669.1"/>
    </source>
</evidence>
<dbReference type="Pfam" id="PF01663">
    <property type="entry name" value="Phosphodiest"/>
    <property type="match status" value="1"/>
</dbReference>
<dbReference type="OrthoDB" id="279982at2"/>
<accession>A0A4R0XVB4</accession>
<dbReference type="GO" id="GO:0016787">
    <property type="term" value="F:hydrolase activity"/>
    <property type="evidence" value="ECO:0007669"/>
    <property type="project" value="UniProtKB-ARBA"/>
</dbReference>
<protein>
    <recommendedName>
        <fullName evidence="4">Metalloenzyme domain-containing protein</fullName>
    </recommendedName>
</protein>
<name>A0A4R0XVB4_9MOLU</name>
<evidence type="ECO:0000256" key="1">
    <source>
        <dbReference type="SAM" id="SignalP"/>
    </source>
</evidence>
<proteinExistence type="predicted"/>
<reference evidence="2 3" key="1">
    <citation type="submission" date="2018-02" db="EMBL/GenBank/DDBJ databases">
        <title>Mycoplasma marinum and Mycoplasma todarodis sp. nov., moderately halophilic and psychrotolerant mycoplasmas isolated from cephalopods.</title>
        <authorList>
            <person name="Viver T."/>
        </authorList>
    </citation>
    <scope>NUCLEOTIDE SEQUENCE [LARGE SCALE GENOMIC DNA]</scope>
    <source>
        <strain evidence="2 3">5H</strain>
    </source>
</reference>
<dbReference type="AlphaFoldDB" id="A0A4R0XVB4"/>
<dbReference type="PANTHER" id="PTHR10151:SF120">
    <property type="entry name" value="BIS(5'-ADENOSYL)-TRIPHOSPHATASE"/>
    <property type="match status" value="1"/>
</dbReference>
<dbReference type="PROSITE" id="PS51257">
    <property type="entry name" value="PROKAR_LIPOPROTEIN"/>
    <property type="match status" value="1"/>
</dbReference>
<dbReference type="SUPFAM" id="SSF53649">
    <property type="entry name" value="Alkaline phosphatase-like"/>
    <property type="match status" value="1"/>
</dbReference>
<keyword evidence="1" id="KW-0732">Signal</keyword>
<sequence>MKFKLSKRLLLATTITLTPVVALTSVSCGSKSSEVDPSNHTRVVWVGIDGFSANVWKQHKTPNIKKLLTNSNYSMDAQDIMPSKTYPNWTALFTSMKPNKTGIESNPGSVFDSKLIKKPTKWNNDGKGVAYSIFDAIKEQTKLKSAFVYPLIKDFNITKIISKDVADLYFAEGDLNNKEEFIKVQAEAMQKKKSNPSMSFSSIAAYVASELTDKYSIEKAGDLLINQKSDFTFSYVTGLDIRGHAFGWGSKEYLEYMNKVDAYIGKLIDTIQNYNNFKNTIFVLTADHGGVINGKNHGNNTPDERTVPIIIHNGNQIKSKNLGIISNLDVAPTLAKSLKLKSNSEWEGKSQKLI</sequence>
<dbReference type="RefSeq" id="WP_131613198.1">
    <property type="nucleotide sequence ID" value="NZ_PSZP01000004.1"/>
</dbReference>
<evidence type="ECO:0000313" key="3">
    <source>
        <dbReference type="Proteomes" id="UP000291072"/>
    </source>
</evidence>
<feature type="chain" id="PRO_5020463107" description="Metalloenzyme domain-containing protein" evidence="1">
    <location>
        <begin position="23"/>
        <end position="354"/>
    </location>
</feature>
<dbReference type="PANTHER" id="PTHR10151">
    <property type="entry name" value="ECTONUCLEOTIDE PYROPHOSPHATASE/PHOSPHODIESTERASE"/>
    <property type="match status" value="1"/>
</dbReference>
<dbReference type="Gene3D" id="3.40.720.10">
    <property type="entry name" value="Alkaline Phosphatase, subunit A"/>
    <property type="match status" value="1"/>
</dbReference>
<organism evidence="2 3">
    <name type="scientific">Mycoplasma todarodis</name>
    <dbReference type="NCBI Taxonomy" id="1937191"/>
    <lineage>
        <taxon>Bacteria</taxon>
        <taxon>Bacillati</taxon>
        <taxon>Mycoplasmatota</taxon>
        <taxon>Mollicutes</taxon>
        <taxon>Mycoplasmataceae</taxon>
        <taxon>Mycoplasma</taxon>
    </lineage>
</organism>
<dbReference type="InterPro" id="IPR017850">
    <property type="entry name" value="Alkaline_phosphatase_core_sf"/>
</dbReference>
<dbReference type="EMBL" id="PSZP01000004">
    <property type="protein sequence ID" value="TCG11669.1"/>
    <property type="molecule type" value="Genomic_DNA"/>
</dbReference>
<keyword evidence="3" id="KW-1185">Reference proteome</keyword>
<feature type="signal peptide" evidence="1">
    <location>
        <begin position="1"/>
        <end position="22"/>
    </location>
</feature>